<sequence length="112" mass="12300">MDQTGFTDLLHSKTPKKSVITAAAAHGQFPARGVCDSRTAERRRHRASHTIEQVKRSPPGSGQKDGASAGRRNFPGQYTRAEEPRRTAMPRGRGHLCPDHNSHGPHCAPENR</sequence>
<evidence type="ECO:0000313" key="3">
    <source>
        <dbReference type="Proteomes" id="UP000824782"/>
    </source>
</evidence>
<dbReference type="AlphaFoldDB" id="A0AAV6YJ04"/>
<dbReference type="EMBL" id="WNYA01083719">
    <property type="protein sequence ID" value="KAG8534965.1"/>
    <property type="molecule type" value="Genomic_DNA"/>
</dbReference>
<protein>
    <submittedName>
        <fullName evidence="2">Uncharacterized protein</fullName>
    </submittedName>
</protein>
<evidence type="ECO:0000256" key="1">
    <source>
        <dbReference type="SAM" id="MobiDB-lite"/>
    </source>
</evidence>
<accession>A0AAV6YJ04</accession>
<name>A0AAV6YJ04_ENGPU</name>
<keyword evidence="3" id="KW-1185">Reference proteome</keyword>
<evidence type="ECO:0000313" key="2">
    <source>
        <dbReference type="EMBL" id="KAG8534965.1"/>
    </source>
</evidence>
<comment type="caution">
    <text evidence="2">The sequence shown here is derived from an EMBL/GenBank/DDBJ whole genome shotgun (WGS) entry which is preliminary data.</text>
</comment>
<gene>
    <name evidence="2" type="ORF">GDO81_029820</name>
</gene>
<proteinExistence type="predicted"/>
<dbReference type="Proteomes" id="UP000824782">
    <property type="component" value="Unassembled WGS sequence"/>
</dbReference>
<organism evidence="2 3">
    <name type="scientific">Engystomops pustulosus</name>
    <name type="common">Tungara frog</name>
    <name type="synonym">Physalaemus pustulosus</name>
    <dbReference type="NCBI Taxonomy" id="76066"/>
    <lineage>
        <taxon>Eukaryota</taxon>
        <taxon>Metazoa</taxon>
        <taxon>Chordata</taxon>
        <taxon>Craniata</taxon>
        <taxon>Vertebrata</taxon>
        <taxon>Euteleostomi</taxon>
        <taxon>Amphibia</taxon>
        <taxon>Batrachia</taxon>
        <taxon>Anura</taxon>
        <taxon>Neobatrachia</taxon>
        <taxon>Hyloidea</taxon>
        <taxon>Leptodactylidae</taxon>
        <taxon>Leiuperinae</taxon>
        <taxon>Engystomops</taxon>
    </lineage>
</organism>
<reference evidence="2" key="1">
    <citation type="thesis" date="2020" institute="ProQuest LLC" country="789 East Eisenhower Parkway, Ann Arbor, MI, USA">
        <title>Comparative Genomics and Chromosome Evolution.</title>
        <authorList>
            <person name="Mudd A.B."/>
        </authorList>
    </citation>
    <scope>NUCLEOTIDE SEQUENCE</scope>
    <source>
        <strain evidence="2">237g6f4</strain>
        <tissue evidence="2">Blood</tissue>
    </source>
</reference>
<feature type="region of interest" description="Disordered" evidence="1">
    <location>
        <begin position="23"/>
        <end position="112"/>
    </location>
</feature>